<dbReference type="GO" id="GO:0010427">
    <property type="term" value="F:abscisic acid binding"/>
    <property type="evidence" value="ECO:0007669"/>
    <property type="project" value="TreeGrafter"/>
</dbReference>
<comment type="similarity">
    <text evidence="1">Belongs to the BetVI family.</text>
</comment>
<evidence type="ECO:0000259" key="2">
    <source>
        <dbReference type="Pfam" id="PF00407"/>
    </source>
</evidence>
<name>A0A2G2WAQ5_CAPBA</name>
<proteinExistence type="inferred from homology"/>
<dbReference type="PANTHER" id="PTHR31213">
    <property type="entry name" value="OS08G0374000 PROTEIN-RELATED"/>
    <property type="match status" value="1"/>
</dbReference>
<dbReference type="GO" id="GO:0038023">
    <property type="term" value="F:signaling receptor activity"/>
    <property type="evidence" value="ECO:0007669"/>
    <property type="project" value="TreeGrafter"/>
</dbReference>
<dbReference type="SUPFAM" id="SSF55961">
    <property type="entry name" value="Bet v1-like"/>
    <property type="match status" value="1"/>
</dbReference>
<dbReference type="GO" id="GO:0009738">
    <property type="term" value="P:abscisic acid-activated signaling pathway"/>
    <property type="evidence" value="ECO:0007669"/>
    <property type="project" value="TreeGrafter"/>
</dbReference>
<dbReference type="PANTHER" id="PTHR31213:SF105">
    <property type="entry name" value="S-NORCOCLAURINE SYNTHASE 1-LIKE"/>
    <property type="match status" value="1"/>
</dbReference>
<dbReference type="Gene3D" id="3.30.530.20">
    <property type="match status" value="1"/>
</dbReference>
<organism evidence="3 4">
    <name type="scientific">Capsicum baccatum</name>
    <name type="common">Peruvian pepper</name>
    <dbReference type="NCBI Taxonomy" id="33114"/>
    <lineage>
        <taxon>Eukaryota</taxon>
        <taxon>Viridiplantae</taxon>
        <taxon>Streptophyta</taxon>
        <taxon>Embryophyta</taxon>
        <taxon>Tracheophyta</taxon>
        <taxon>Spermatophyta</taxon>
        <taxon>Magnoliopsida</taxon>
        <taxon>eudicotyledons</taxon>
        <taxon>Gunneridae</taxon>
        <taxon>Pentapetalae</taxon>
        <taxon>asterids</taxon>
        <taxon>lamiids</taxon>
        <taxon>Solanales</taxon>
        <taxon>Solanaceae</taxon>
        <taxon>Solanoideae</taxon>
        <taxon>Capsiceae</taxon>
        <taxon>Capsicum</taxon>
    </lineage>
</organism>
<comment type="caution">
    <text evidence="3">The sequence shown here is derived from an EMBL/GenBank/DDBJ whole genome shotgun (WGS) entry which is preliminary data.</text>
</comment>
<dbReference type="OrthoDB" id="1879545at2759"/>
<sequence length="149" mass="16844">MLGKFSEQIQINAPASEVWNLYGTNKFPNFVVENLPHIVEKVELIEGNGGSGTLVKVSLPGNPPYKEKFVLVDDEKRVKEVEIVEGGFLDLGFNFYEIKFEVIEKDENSSIIKITVDFETKDIEKIQFTIGNFQALVAILKASKDYLEK</sequence>
<evidence type="ECO:0000256" key="1">
    <source>
        <dbReference type="ARBA" id="ARBA00009744"/>
    </source>
</evidence>
<dbReference type="STRING" id="33114.A0A2G2WAQ5"/>
<dbReference type="CDD" id="cd07816">
    <property type="entry name" value="Bet_v1-like"/>
    <property type="match status" value="1"/>
</dbReference>
<keyword evidence="4" id="KW-1185">Reference proteome</keyword>
<reference evidence="4" key="2">
    <citation type="journal article" date="2017" name="J. Anim. Genet.">
        <title>Multiple reference genome sequences of hot pepper reveal the massive evolution of plant disease resistance genes by retroduplication.</title>
        <authorList>
            <person name="Kim S."/>
            <person name="Park J."/>
            <person name="Yeom S.-I."/>
            <person name="Kim Y.-M."/>
            <person name="Seo E."/>
            <person name="Kim K.-T."/>
            <person name="Kim M.-S."/>
            <person name="Lee J.M."/>
            <person name="Cheong K."/>
            <person name="Shin H.-S."/>
            <person name="Kim S.-B."/>
            <person name="Han K."/>
            <person name="Lee J."/>
            <person name="Park M."/>
            <person name="Lee H.-A."/>
            <person name="Lee H.-Y."/>
            <person name="Lee Y."/>
            <person name="Oh S."/>
            <person name="Lee J.H."/>
            <person name="Choi E."/>
            <person name="Choi E."/>
            <person name="Lee S.E."/>
            <person name="Jeon J."/>
            <person name="Kim H."/>
            <person name="Choi G."/>
            <person name="Song H."/>
            <person name="Lee J."/>
            <person name="Lee S.-C."/>
            <person name="Kwon J.-K."/>
            <person name="Lee H.-Y."/>
            <person name="Koo N."/>
            <person name="Hong Y."/>
            <person name="Kim R.W."/>
            <person name="Kang W.-H."/>
            <person name="Huh J.H."/>
            <person name="Kang B.-C."/>
            <person name="Yang T.-J."/>
            <person name="Lee Y.-H."/>
            <person name="Bennetzen J.L."/>
            <person name="Choi D."/>
        </authorList>
    </citation>
    <scope>NUCLEOTIDE SEQUENCE [LARGE SCALE GENOMIC DNA]</scope>
    <source>
        <strain evidence="4">cv. PBC81</strain>
    </source>
</reference>
<dbReference type="EMBL" id="MLFT02000007">
    <property type="protein sequence ID" value="PHT42338.1"/>
    <property type="molecule type" value="Genomic_DNA"/>
</dbReference>
<dbReference type="GO" id="GO:0005737">
    <property type="term" value="C:cytoplasm"/>
    <property type="evidence" value="ECO:0007669"/>
    <property type="project" value="TreeGrafter"/>
</dbReference>
<dbReference type="InterPro" id="IPR050279">
    <property type="entry name" value="Plant_def-hormone_signal"/>
</dbReference>
<dbReference type="GO" id="GO:0005634">
    <property type="term" value="C:nucleus"/>
    <property type="evidence" value="ECO:0007669"/>
    <property type="project" value="TreeGrafter"/>
</dbReference>
<evidence type="ECO:0000313" key="4">
    <source>
        <dbReference type="Proteomes" id="UP000224567"/>
    </source>
</evidence>
<evidence type="ECO:0000313" key="3">
    <source>
        <dbReference type="EMBL" id="PHT42338.1"/>
    </source>
</evidence>
<reference evidence="3 4" key="1">
    <citation type="journal article" date="2017" name="Genome Biol.">
        <title>New reference genome sequences of hot pepper reveal the massive evolution of plant disease-resistance genes by retroduplication.</title>
        <authorList>
            <person name="Kim S."/>
            <person name="Park J."/>
            <person name="Yeom S.I."/>
            <person name="Kim Y.M."/>
            <person name="Seo E."/>
            <person name="Kim K.T."/>
            <person name="Kim M.S."/>
            <person name="Lee J.M."/>
            <person name="Cheong K."/>
            <person name="Shin H.S."/>
            <person name="Kim S.B."/>
            <person name="Han K."/>
            <person name="Lee J."/>
            <person name="Park M."/>
            <person name="Lee H.A."/>
            <person name="Lee H.Y."/>
            <person name="Lee Y."/>
            <person name="Oh S."/>
            <person name="Lee J.H."/>
            <person name="Choi E."/>
            <person name="Choi E."/>
            <person name="Lee S.E."/>
            <person name="Jeon J."/>
            <person name="Kim H."/>
            <person name="Choi G."/>
            <person name="Song H."/>
            <person name="Lee J."/>
            <person name="Lee S.C."/>
            <person name="Kwon J.K."/>
            <person name="Lee H.Y."/>
            <person name="Koo N."/>
            <person name="Hong Y."/>
            <person name="Kim R.W."/>
            <person name="Kang W.H."/>
            <person name="Huh J.H."/>
            <person name="Kang B.C."/>
            <person name="Yang T.J."/>
            <person name="Lee Y.H."/>
            <person name="Bennetzen J.L."/>
            <person name="Choi D."/>
        </authorList>
    </citation>
    <scope>NUCLEOTIDE SEQUENCE [LARGE SCALE GENOMIC DNA]</scope>
    <source>
        <strain evidence="4">cv. PBC81</strain>
    </source>
</reference>
<dbReference type="Pfam" id="PF00407">
    <property type="entry name" value="Bet_v_1"/>
    <property type="match status" value="1"/>
</dbReference>
<dbReference type="Proteomes" id="UP000224567">
    <property type="component" value="Unassembled WGS sequence"/>
</dbReference>
<feature type="domain" description="Bet v I/Major latex protein" evidence="2">
    <location>
        <begin position="3"/>
        <end position="147"/>
    </location>
</feature>
<protein>
    <recommendedName>
        <fullName evidence="2">Bet v I/Major latex protein domain-containing protein</fullName>
    </recommendedName>
</protein>
<dbReference type="GO" id="GO:0006952">
    <property type="term" value="P:defense response"/>
    <property type="evidence" value="ECO:0007669"/>
    <property type="project" value="InterPro"/>
</dbReference>
<dbReference type="InterPro" id="IPR000916">
    <property type="entry name" value="Bet_v_I/MLP"/>
</dbReference>
<dbReference type="GO" id="GO:0004864">
    <property type="term" value="F:protein phosphatase inhibitor activity"/>
    <property type="evidence" value="ECO:0007669"/>
    <property type="project" value="TreeGrafter"/>
</dbReference>
<gene>
    <name evidence="3" type="ORF">CQW23_16363</name>
</gene>
<accession>A0A2G2WAQ5</accession>
<dbReference type="InterPro" id="IPR023393">
    <property type="entry name" value="START-like_dom_sf"/>
</dbReference>
<dbReference type="AlphaFoldDB" id="A0A2G2WAQ5"/>